<accession>A0A484H5D7</accession>
<dbReference type="GO" id="GO:0008153">
    <property type="term" value="P:4-aminobenzoate biosynthetic process"/>
    <property type="evidence" value="ECO:0007669"/>
    <property type="project" value="TreeGrafter"/>
</dbReference>
<keyword evidence="4" id="KW-0456">Lyase</keyword>
<organism evidence="4">
    <name type="scientific">invertebrate metagenome</name>
    <dbReference type="NCBI Taxonomy" id="1711999"/>
    <lineage>
        <taxon>unclassified sequences</taxon>
        <taxon>metagenomes</taxon>
        <taxon>organismal metagenomes</taxon>
    </lineage>
</organism>
<dbReference type="PANTHER" id="PTHR42743">
    <property type="entry name" value="AMINO-ACID AMINOTRANSFERASE"/>
    <property type="match status" value="1"/>
</dbReference>
<dbReference type="SUPFAM" id="SSF56752">
    <property type="entry name" value="D-aminoacid aminotransferase-like PLP-dependent enzymes"/>
    <property type="match status" value="1"/>
</dbReference>
<dbReference type="PROSITE" id="PS00770">
    <property type="entry name" value="AA_TRANSFER_CLASS_4"/>
    <property type="match status" value="1"/>
</dbReference>
<protein>
    <submittedName>
        <fullName evidence="4">Aminodeoxychorismate lyase</fullName>
        <ecNumber evidence="4">4.1.3.38</ecNumber>
    </submittedName>
</protein>
<comment type="similarity">
    <text evidence="2">Belongs to the class-IV pyridoxal-phosphate-dependent aminotransferase family.</text>
</comment>
<proteinExistence type="inferred from homology"/>
<dbReference type="InterPro" id="IPR036038">
    <property type="entry name" value="Aminotransferase-like"/>
</dbReference>
<gene>
    <name evidence="4" type="ORF">RIEGSTA812A_PEG_699</name>
</gene>
<evidence type="ECO:0000256" key="1">
    <source>
        <dbReference type="ARBA" id="ARBA00001933"/>
    </source>
</evidence>
<dbReference type="InterPro" id="IPR043132">
    <property type="entry name" value="BCAT-like_C"/>
</dbReference>
<dbReference type="Gene3D" id="3.30.470.10">
    <property type="match status" value="1"/>
</dbReference>
<dbReference type="EC" id="4.1.3.38" evidence="4"/>
<reference evidence="4" key="1">
    <citation type="submission" date="2018-10" db="EMBL/GenBank/DDBJ databases">
        <authorList>
            <person name="Gruber-Vodicka H."/>
            <person name="Jaeckle O."/>
        </authorList>
    </citation>
    <scope>NUCLEOTIDE SEQUENCE</scope>
</reference>
<comment type="cofactor">
    <cofactor evidence="1">
        <name>pyridoxal 5'-phosphate</name>
        <dbReference type="ChEBI" id="CHEBI:597326"/>
    </cofactor>
</comment>
<dbReference type="InterPro" id="IPR001544">
    <property type="entry name" value="Aminotrans_IV"/>
</dbReference>
<name>A0A484H5D7_9ZZZZ</name>
<dbReference type="PANTHER" id="PTHR42743:SF2">
    <property type="entry name" value="AMINODEOXYCHORISMATE LYASE"/>
    <property type="match status" value="1"/>
</dbReference>
<dbReference type="Gene3D" id="3.20.10.10">
    <property type="entry name" value="D-amino Acid Aminotransferase, subunit A, domain 2"/>
    <property type="match status" value="1"/>
</dbReference>
<dbReference type="AlphaFoldDB" id="A0A484H5D7"/>
<keyword evidence="3" id="KW-0663">Pyridoxal phosphate</keyword>
<evidence type="ECO:0000313" key="4">
    <source>
        <dbReference type="EMBL" id="VBB69226.1"/>
    </source>
</evidence>
<evidence type="ECO:0000256" key="3">
    <source>
        <dbReference type="ARBA" id="ARBA00022898"/>
    </source>
</evidence>
<dbReference type="CDD" id="cd00449">
    <property type="entry name" value="PLPDE_IV"/>
    <property type="match status" value="1"/>
</dbReference>
<dbReference type="InterPro" id="IPR050571">
    <property type="entry name" value="Class-IV_PLP-Dep_Aminotrnsfr"/>
</dbReference>
<dbReference type="InterPro" id="IPR018300">
    <property type="entry name" value="Aminotrans_IV_CS"/>
</dbReference>
<sequence length="279" mass="29610">MIVNLNGVLISTAMARIDPTDRGFTLGDGLFETMRAYHDQILHLPAHLHRLRAGACVLRLPLSMTDAELCTRLHVTLAASGLSTAVLRLTVSRGPAGRGLLPPTPVTPTILITASPLSPPYRPVEAIIATATRRNQHSPLSRIKSLNALDNMLARQEAADRGVEEALLLNTAGRLAETTVANVFLVTEGGIVQTPPVADGALPGIMRADVMTRLGAVETSLVPEDLFRATEVFVTNALGVRPLVAVDCQPVGSATRVQEILARGLHDAENVAYTSSSSV</sequence>
<dbReference type="Pfam" id="PF01063">
    <property type="entry name" value="Aminotran_4"/>
    <property type="match status" value="1"/>
</dbReference>
<dbReference type="EMBL" id="LR026963">
    <property type="protein sequence ID" value="VBB69226.1"/>
    <property type="molecule type" value="Genomic_DNA"/>
</dbReference>
<evidence type="ECO:0000256" key="2">
    <source>
        <dbReference type="ARBA" id="ARBA00009320"/>
    </source>
</evidence>
<dbReference type="InterPro" id="IPR043131">
    <property type="entry name" value="BCAT-like_N"/>
</dbReference>
<dbReference type="GO" id="GO:0008696">
    <property type="term" value="F:4-amino-4-deoxychorismate lyase activity"/>
    <property type="evidence" value="ECO:0007669"/>
    <property type="project" value="UniProtKB-EC"/>
</dbReference>
<dbReference type="GO" id="GO:0005829">
    <property type="term" value="C:cytosol"/>
    <property type="evidence" value="ECO:0007669"/>
    <property type="project" value="TreeGrafter"/>
</dbReference>